<keyword evidence="1" id="KW-0472">Membrane</keyword>
<keyword evidence="1" id="KW-0812">Transmembrane</keyword>
<dbReference type="Proteomes" id="UP000278157">
    <property type="component" value="Chromosome"/>
</dbReference>
<reference evidence="2 3" key="1">
    <citation type="submission" date="2018-12" db="EMBL/GenBank/DDBJ databases">
        <authorList>
            <consortium name="Pathogen Informatics"/>
        </authorList>
    </citation>
    <scope>NUCLEOTIDE SEQUENCE [LARGE SCALE GENOMIC DNA]</scope>
    <source>
        <strain evidence="2 3">NCTC11541</strain>
    </source>
</reference>
<organism evidence="2 3">
    <name type="scientific">Campylobacter upsaliensis</name>
    <dbReference type="NCBI Taxonomy" id="28080"/>
    <lineage>
        <taxon>Bacteria</taxon>
        <taxon>Pseudomonadati</taxon>
        <taxon>Campylobacterota</taxon>
        <taxon>Epsilonproteobacteria</taxon>
        <taxon>Campylobacterales</taxon>
        <taxon>Campylobacteraceae</taxon>
        <taxon>Campylobacter</taxon>
    </lineage>
</organism>
<dbReference type="PANTHER" id="PTHR37821">
    <property type="entry name" value="AMINO ACID TRANSPORTER YUIF-RELATED"/>
    <property type="match status" value="1"/>
</dbReference>
<accession>A0A448KL19</accession>
<evidence type="ECO:0000256" key="1">
    <source>
        <dbReference type="SAM" id="Phobius"/>
    </source>
</evidence>
<name>A0A448KL19_CAMUP</name>
<dbReference type="InterPro" id="IPR052576">
    <property type="entry name" value="AA_Transporter-Related"/>
</dbReference>
<feature type="transmembrane region" description="Helical" evidence="1">
    <location>
        <begin position="31"/>
        <end position="50"/>
    </location>
</feature>
<proteinExistence type="predicted"/>
<evidence type="ECO:0000313" key="3">
    <source>
        <dbReference type="Proteomes" id="UP000278157"/>
    </source>
</evidence>
<sequence length="86" mass="9801">MGFGLIFQNLLVNNLNQNGVAVNLSDVTSTMFLAAFCMLFGLLLSIFIFYSKPREYQEIAIENMDYENIQMTRREWGVLAGLAIKK</sequence>
<gene>
    <name evidence="2" type="ORF">NCTC11541_00160</name>
</gene>
<dbReference type="PANTHER" id="PTHR37821:SF1">
    <property type="entry name" value="AMINO ACID TRANSPORTER YUIF-RELATED"/>
    <property type="match status" value="1"/>
</dbReference>
<dbReference type="EMBL" id="LR134372">
    <property type="protein sequence ID" value="VEG84140.1"/>
    <property type="molecule type" value="Genomic_DNA"/>
</dbReference>
<keyword evidence="1" id="KW-1133">Transmembrane helix</keyword>
<evidence type="ECO:0000313" key="2">
    <source>
        <dbReference type="EMBL" id="VEG84140.1"/>
    </source>
</evidence>
<dbReference type="AlphaFoldDB" id="A0A448KL19"/>
<protein>
    <submittedName>
        <fullName evidence="2">Na+/H+ antiporter</fullName>
    </submittedName>
</protein>